<evidence type="ECO:0000313" key="10">
    <source>
        <dbReference type="EMBL" id="MCP8967846.1"/>
    </source>
</evidence>
<dbReference type="Proteomes" id="UP001156102">
    <property type="component" value="Unassembled WGS sequence"/>
</dbReference>
<dbReference type="PANTHER" id="PTHR32309">
    <property type="entry name" value="TYROSINE-PROTEIN KINASE"/>
    <property type="match status" value="1"/>
</dbReference>
<keyword evidence="3" id="KW-1003">Cell membrane</keyword>
<reference evidence="10" key="1">
    <citation type="submission" date="2022-07" db="EMBL/GenBank/DDBJ databases">
        <authorList>
            <person name="Li W.-J."/>
            <person name="Deng Q.-Q."/>
        </authorList>
    </citation>
    <scope>NUCLEOTIDE SEQUENCE</scope>
    <source>
        <strain evidence="10">SYSU M60031</strain>
    </source>
</reference>
<comment type="subcellular location">
    <subcellularLocation>
        <location evidence="1">Cell membrane</location>
        <topology evidence="1">Multi-pass membrane protein</topology>
    </subcellularLocation>
</comment>
<comment type="similarity">
    <text evidence="2">Belongs to the CpsC/CapA family.</text>
</comment>
<gene>
    <name evidence="10" type="ORF">NK662_04745</name>
</gene>
<dbReference type="Pfam" id="PF02706">
    <property type="entry name" value="Wzz"/>
    <property type="match status" value="1"/>
</dbReference>
<keyword evidence="4 7" id="KW-0812">Transmembrane</keyword>
<dbReference type="EMBL" id="JANCLT010000002">
    <property type="protein sequence ID" value="MCP8967846.1"/>
    <property type="molecule type" value="Genomic_DNA"/>
</dbReference>
<dbReference type="Pfam" id="PF13807">
    <property type="entry name" value="GNVR"/>
    <property type="match status" value="1"/>
</dbReference>
<protein>
    <submittedName>
        <fullName evidence="10">Wzz/FepE/Etk N-terminal domain-containing protein</fullName>
    </submittedName>
</protein>
<evidence type="ECO:0000256" key="6">
    <source>
        <dbReference type="ARBA" id="ARBA00023136"/>
    </source>
</evidence>
<name>A0AA41X9H3_9BACI</name>
<dbReference type="InterPro" id="IPR032807">
    <property type="entry name" value="GNVR"/>
</dbReference>
<proteinExistence type="inferred from homology"/>
<dbReference type="GO" id="GO:0005886">
    <property type="term" value="C:plasma membrane"/>
    <property type="evidence" value="ECO:0007669"/>
    <property type="project" value="UniProtKB-SubCell"/>
</dbReference>
<organism evidence="10 11">
    <name type="scientific">Ectobacillus ponti</name>
    <dbReference type="NCBI Taxonomy" id="2961894"/>
    <lineage>
        <taxon>Bacteria</taxon>
        <taxon>Bacillati</taxon>
        <taxon>Bacillota</taxon>
        <taxon>Bacilli</taxon>
        <taxon>Bacillales</taxon>
        <taxon>Bacillaceae</taxon>
        <taxon>Ectobacillus</taxon>
    </lineage>
</organism>
<evidence type="ECO:0000256" key="2">
    <source>
        <dbReference type="ARBA" id="ARBA00006683"/>
    </source>
</evidence>
<evidence type="ECO:0000259" key="9">
    <source>
        <dbReference type="Pfam" id="PF13807"/>
    </source>
</evidence>
<evidence type="ECO:0000256" key="3">
    <source>
        <dbReference type="ARBA" id="ARBA00022475"/>
    </source>
</evidence>
<dbReference type="GO" id="GO:0004713">
    <property type="term" value="F:protein tyrosine kinase activity"/>
    <property type="evidence" value="ECO:0007669"/>
    <property type="project" value="TreeGrafter"/>
</dbReference>
<evidence type="ECO:0000256" key="7">
    <source>
        <dbReference type="SAM" id="Phobius"/>
    </source>
</evidence>
<keyword evidence="11" id="KW-1185">Reference proteome</keyword>
<dbReference type="InterPro" id="IPR003856">
    <property type="entry name" value="LPS_length_determ_N"/>
</dbReference>
<keyword evidence="6 7" id="KW-0472">Membrane</keyword>
<keyword evidence="5 7" id="KW-1133">Transmembrane helix</keyword>
<evidence type="ECO:0000256" key="5">
    <source>
        <dbReference type="ARBA" id="ARBA00022989"/>
    </source>
</evidence>
<feature type="transmembrane region" description="Helical" evidence="7">
    <location>
        <begin position="18"/>
        <end position="39"/>
    </location>
</feature>
<dbReference type="InterPro" id="IPR050445">
    <property type="entry name" value="Bact_polysacc_biosynth/exp"/>
</dbReference>
<evidence type="ECO:0000256" key="1">
    <source>
        <dbReference type="ARBA" id="ARBA00004651"/>
    </source>
</evidence>
<dbReference type="RefSeq" id="WP_254757759.1">
    <property type="nucleotide sequence ID" value="NZ_JANCLT010000002.1"/>
</dbReference>
<feature type="transmembrane region" description="Helical" evidence="7">
    <location>
        <begin position="175"/>
        <end position="196"/>
    </location>
</feature>
<evidence type="ECO:0000259" key="8">
    <source>
        <dbReference type="Pfam" id="PF02706"/>
    </source>
</evidence>
<accession>A0AA41X9H3</accession>
<feature type="domain" description="Tyrosine-protein kinase G-rich" evidence="9">
    <location>
        <begin position="132"/>
        <end position="195"/>
    </location>
</feature>
<dbReference type="PANTHER" id="PTHR32309:SF13">
    <property type="entry name" value="FERRIC ENTEROBACTIN TRANSPORT PROTEIN FEPE"/>
    <property type="match status" value="1"/>
</dbReference>
<dbReference type="AlphaFoldDB" id="A0AA41X9H3"/>
<evidence type="ECO:0000313" key="11">
    <source>
        <dbReference type="Proteomes" id="UP001156102"/>
    </source>
</evidence>
<evidence type="ECO:0000256" key="4">
    <source>
        <dbReference type="ARBA" id="ARBA00022692"/>
    </source>
</evidence>
<feature type="domain" description="Polysaccharide chain length determinant N-terminal" evidence="8">
    <location>
        <begin position="3"/>
        <end position="94"/>
    </location>
</feature>
<sequence>MEETISLKELFQVLRKRWLMIVGITGIAAIASAIISFYFMTPVYQASTQILVNPKQASDTALVKSDDVRLSLQLINTYKGVLTSPVILDEVAKGLELNMKGTQLAKNVSVASEQESQILTVNVMNTSPKLAEQIANKLAEVFQTQISSIMKIDNVTILAKAEPAAELSPVKPRPLLNVAIAMVVGLMSSIGLSFLIEYMDNSIKKEQELETVLGIPLLGAVAQMTETKEKAAPAAVQVGGKAVGS</sequence>
<comment type="caution">
    <text evidence="10">The sequence shown here is derived from an EMBL/GenBank/DDBJ whole genome shotgun (WGS) entry which is preliminary data.</text>
</comment>